<dbReference type="PANTHER" id="PTHR10907">
    <property type="entry name" value="REGUCALCIN"/>
    <property type="match status" value="1"/>
</dbReference>
<gene>
    <name evidence="5" type="ORF">SAMN04488045_1576</name>
</gene>
<dbReference type="Pfam" id="PF08450">
    <property type="entry name" value="SGL"/>
    <property type="match status" value="1"/>
</dbReference>
<proteinExistence type="inferred from homology"/>
<evidence type="ECO:0000256" key="1">
    <source>
        <dbReference type="ARBA" id="ARBA00008853"/>
    </source>
</evidence>
<sequence length="283" mass="30846">MSHTVFSDTYCTLGEGPLWHPDQQALFWFDILSHKLYRRGDHGEAVWTFDRPVSAAGIIDKDRLLVASSRDLFIFDTANGDETHVLPLEADNSVTRSNDGRADPWGGFWIGTMGFNAEEGAGAIYRFFEGKLTLLFDNITISNAICFAHDKSCAYFTDSPTYVVMKVALDENGWPVGEPEPFLDLNEAGTKPDGAVIDADGQLWSAQWGSSRVACYSPEGQFVTAFGLPAAQTSCPAFGGPDYSTLFVTSAGVDTGDDDPMAGSTFAIEASFRGMPEYRVLID</sequence>
<dbReference type="InterPro" id="IPR013658">
    <property type="entry name" value="SGL"/>
</dbReference>
<dbReference type="Proteomes" id="UP000236752">
    <property type="component" value="Unassembled WGS sequence"/>
</dbReference>
<dbReference type="AlphaFoldDB" id="A0A1H5WSZ4"/>
<evidence type="ECO:0000256" key="2">
    <source>
        <dbReference type="PIRSR" id="PIRSR605511-1"/>
    </source>
</evidence>
<name>A0A1H5WSZ4_9RHOB</name>
<dbReference type="RefSeq" id="WP_103909902.1">
    <property type="nucleotide sequence ID" value="NZ_FNUZ01000002.1"/>
</dbReference>
<feature type="domain" description="SMP-30/Gluconolactonase/LRE-like region" evidence="4">
    <location>
        <begin position="13"/>
        <end position="251"/>
    </location>
</feature>
<feature type="binding site" evidence="3">
    <location>
        <position position="143"/>
    </location>
    <ligand>
        <name>a divalent metal cation</name>
        <dbReference type="ChEBI" id="CHEBI:60240"/>
    </ligand>
</feature>
<keyword evidence="3" id="KW-0479">Metal-binding</keyword>
<dbReference type="PANTHER" id="PTHR10907:SF47">
    <property type="entry name" value="REGUCALCIN"/>
    <property type="match status" value="1"/>
</dbReference>
<organism evidence="5 6">
    <name type="scientific">Thalassococcus halodurans</name>
    <dbReference type="NCBI Taxonomy" id="373675"/>
    <lineage>
        <taxon>Bacteria</taxon>
        <taxon>Pseudomonadati</taxon>
        <taxon>Pseudomonadota</taxon>
        <taxon>Alphaproteobacteria</taxon>
        <taxon>Rhodobacterales</taxon>
        <taxon>Roseobacteraceae</taxon>
        <taxon>Thalassococcus</taxon>
    </lineage>
</organism>
<keyword evidence="6" id="KW-1185">Reference proteome</keyword>
<feature type="binding site" evidence="3">
    <location>
        <position position="96"/>
    </location>
    <ligand>
        <name>substrate</name>
    </ligand>
</feature>
<feature type="active site" description="Proton donor/acceptor" evidence="2">
    <location>
        <position position="193"/>
    </location>
</feature>
<accession>A0A1H5WSZ4</accession>
<dbReference type="OrthoDB" id="2633250at2"/>
<evidence type="ECO:0000259" key="4">
    <source>
        <dbReference type="Pfam" id="PF08450"/>
    </source>
</evidence>
<dbReference type="InterPro" id="IPR005511">
    <property type="entry name" value="SMP-30"/>
</dbReference>
<dbReference type="Gene3D" id="2.120.10.30">
    <property type="entry name" value="TolB, C-terminal domain"/>
    <property type="match status" value="1"/>
</dbReference>
<evidence type="ECO:0000256" key="3">
    <source>
        <dbReference type="PIRSR" id="PIRSR605511-2"/>
    </source>
</evidence>
<dbReference type="GO" id="GO:0004341">
    <property type="term" value="F:gluconolactonase activity"/>
    <property type="evidence" value="ECO:0007669"/>
    <property type="project" value="TreeGrafter"/>
</dbReference>
<dbReference type="PRINTS" id="PR01790">
    <property type="entry name" value="SMP30FAMILY"/>
</dbReference>
<keyword evidence="3" id="KW-0862">Zinc</keyword>
<feature type="binding site" evidence="3">
    <location>
        <position position="193"/>
    </location>
    <ligand>
        <name>a divalent metal cation</name>
        <dbReference type="ChEBI" id="CHEBI:60240"/>
    </ligand>
</feature>
<evidence type="ECO:0000313" key="6">
    <source>
        <dbReference type="Proteomes" id="UP000236752"/>
    </source>
</evidence>
<comment type="cofactor">
    <cofactor evidence="3">
        <name>Zn(2+)</name>
        <dbReference type="ChEBI" id="CHEBI:29105"/>
    </cofactor>
    <text evidence="3">Binds 1 divalent metal cation per subunit.</text>
</comment>
<dbReference type="EMBL" id="FNUZ01000002">
    <property type="protein sequence ID" value="SEG02521.1"/>
    <property type="molecule type" value="Genomic_DNA"/>
</dbReference>
<dbReference type="SUPFAM" id="SSF63829">
    <property type="entry name" value="Calcium-dependent phosphotriesterase"/>
    <property type="match status" value="1"/>
</dbReference>
<dbReference type="InterPro" id="IPR011042">
    <property type="entry name" value="6-blade_b-propeller_TolB-like"/>
</dbReference>
<dbReference type="GO" id="GO:0019853">
    <property type="term" value="P:L-ascorbic acid biosynthetic process"/>
    <property type="evidence" value="ECO:0007669"/>
    <property type="project" value="TreeGrafter"/>
</dbReference>
<reference evidence="5 6" key="1">
    <citation type="submission" date="2016-10" db="EMBL/GenBank/DDBJ databases">
        <authorList>
            <person name="de Groot N.N."/>
        </authorList>
    </citation>
    <scope>NUCLEOTIDE SEQUENCE [LARGE SCALE GENOMIC DNA]</scope>
    <source>
        <strain evidence="5 6">DSM 26915</strain>
    </source>
</reference>
<comment type="similarity">
    <text evidence="1">Belongs to the SMP-30/CGR1 family.</text>
</comment>
<evidence type="ECO:0000313" key="5">
    <source>
        <dbReference type="EMBL" id="SEG02521.1"/>
    </source>
</evidence>
<dbReference type="GO" id="GO:0005509">
    <property type="term" value="F:calcium ion binding"/>
    <property type="evidence" value="ECO:0007669"/>
    <property type="project" value="TreeGrafter"/>
</dbReference>
<feature type="binding site" evidence="3">
    <location>
        <position position="15"/>
    </location>
    <ligand>
        <name>a divalent metal cation</name>
        <dbReference type="ChEBI" id="CHEBI:60240"/>
    </ligand>
</feature>
<feature type="binding site" evidence="3">
    <location>
        <position position="98"/>
    </location>
    <ligand>
        <name>substrate</name>
    </ligand>
</feature>
<protein>
    <submittedName>
        <fullName evidence="5">Sugar lactone lactonase YvrE</fullName>
    </submittedName>
</protein>